<name>A0A5B0R4I2_PUCGR</name>
<sequence>MPHHVATLVFFAYLVSTVSTDEHLEIYRPIDIWNQAFNSSSSTLKIHVCCAVGLELCNIPPLRPVQYPSSPAWSSIVFTYHITVSDASDPDHQAHQYPSLKTEPSPYQALHQGNSSWHIQPNGN</sequence>
<proteinExistence type="predicted"/>
<dbReference type="AlphaFoldDB" id="A0A5B0R4I2"/>
<protein>
    <submittedName>
        <fullName evidence="3">Uncharacterized protein</fullName>
    </submittedName>
</protein>
<evidence type="ECO:0000313" key="2">
    <source>
        <dbReference type="EMBL" id="KAA1080339.1"/>
    </source>
</evidence>
<dbReference type="Proteomes" id="UP000325313">
    <property type="component" value="Unassembled WGS sequence"/>
</dbReference>
<reference evidence="4 5" key="1">
    <citation type="submission" date="2019-05" db="EMBL/GenBank/DDBJ databases">
        <title>Emergence of the Ug99 lineage of the wheat stem rust pathogen through somatic hybridization.</title>
        <authorList>
            <person name="Li F."/>
            <person name="Upadhyaya N.M."/>
            <person name="Sperschneider J."/>
            <person name="Matny O."/>
            <person name="Nguyen-Phuc H."/>
            <person name="Mago R."/>
            <person name="Raley C."/>
            <person name="Miller M.E."/>
            <person name="Silverstein K.A.T."/>
            <person name="Henningsen E."/>
            <person name="Hirsch C.D."/>
            <person name="Visser B."/>
            <person name="Pretorius Z.A."/>
            <person name="Steffenson B.J."/>
            <person name="Schwessinger B."/>
            <person name="Dodds P.N."/>
            <person name="Figueroa M."/>
        </authorList>
    </citation>
    <scope>NUCLEOTIDE SEQUENCE [LARGE SCALE GENOMIC DNA]</scope>
    <source>
        <strain evidence="2">21-0</strain>
        <strain evidence="3 5">Ug99</strain>
    </source>
</reference>
<keyword evidence="4" id="KW-1185">Reference proteome</keyword>
<evidence type="ECO:0000313" key="5">
    <source>
        <dbReference type="Proteomes" id="UP000325313"/>
    </source>
</evidence>
<organism evidence="3 5">
    <name type="scientific">Puccinia graminis f. sp. tritici</name>
    <dbReference type="NCBI Taxonomy" id="56615"/>
    <lineage>
        <taxon>Eukaryota</taxon>
        <taxon>Fungi</taxon>
        <taxon>Dikarya</taxon>
        <taxon>Basidiomycota</taxon>
        <taxon>Pucciniomycotina</taxon>
        <taxon>Pucciniomycetes</taxon>
        <taxon>Pucciniales</taxon>
        <taxon>Pucciniaceae</taxon>
        <taxon>Puccinia</taxon>
    </lineage>
</organism>
<evidence type="ECO:0000256" key="1">
    <source>
        <dbReference type="SAM" id="SignalP"/>
    </source>
</evidence>
<accession>A0A5B0R4I2</accession>
<keyword evidence="1" id="KW-0732">Signal</keyword>
<evidence type="ECO:0000313" key="3">
    <source>
        <dbReference type="EMBL" id="KAA1120372.1"/>
    </source>
</evidence>
<evidence type="ECO:0000313" key="4">
    <source>
        <dbReference type="Proteomes" id="UP000324748"/>
    </source>
</evidence>
<dbReference type="Proteomes" id="UP000324748">
    <property type="component" value="Unassembled WGS sequence"/>
</dbReference>
<feature type="signal peptide" evidence="1">
    <location>
        <begin position="1"/>
        <end position="20"/>
    </location>
</feature>
<dbReference type="EMBL" id="VSWC01000131">
    <property type="protein sequence ID" value="KAA1080339.1"/>
    <property type="molecule type" value="Genomic_DNA"/>
</dbReference>
<dbReference type="EMBL" id="VDEP01000244">
    <property type="protein sequence ID" value="KAA1120372.1"/>
    <property type="molecule type" value="Genomic_DNA"/>
</dbReference>
<feature type="chain" id="PRO_5036138049" evidence="1">
    <location>
        <begin position="21"/>
        <end position="124"/>
    </location>
</feature>
<comment type="caution">
    <text evidence="3">The sequence shown here is derived from an EMBL/GenBank/DDBJ whole genome shotgun (WGS) entry which is preliminary data.</text>
</comment>
<gene>
    <name evidence="2" type="ORF">PGT21_003129</name>
    <name evidence="3" type="ORF">PGTUg99_003287</name>
</gene>